<evidence type="ECO:0000313" key="1">
    <source>
        <dbReference type="EMBL" id="EKC56269.1"/>
    </source>
</evidence>
<sequence>MLTIGRWIRLTPAGAVRDGEPVRLEPSDDPLLVALYRRYAGGYPKFFKMDPLCRLGFVASELLLDGEAERFTPREDRAVVLFTRSGSFASDSRYQQTIADPADYYPSPAVFVYTLANIVTGEIAIRNRYLGETSCYLLDGDPVPQMVATVGEAFLDPETRSVLCGWVEHPGGGEAAATLFLVGCEEVPGGT</sequence>
<comment type="caution">
    <text evidence="1">The sequence shown here is derived from an EMBL/GenBank/DDBJ whole genome shotgun (WGS) entry which is preliminary data.</text>
</comment>
<name>K1SLG6_9ZZZZ</name>
<accession>K1SLG6</accession>
<proteinExistence type="predicted"/>
<dbReference type="EMBL" id="AJWZ01007664">
    <property type="protein sequence ID" value="EKC56269.1"/>
    <property type="molecule type" value="Genomic_DNA"/>
</dbReference>
<reference evidence="1" key="1">
    <citation type="journal article" date="2013" name="Environ. Microbiol.">
        <title>Microbiota from the distal guts of lean and obese adolescents exhibit partial functional redundancy besides clear differences in community structure.</title>
        <authorList>
            <person name="Ferrer M."/>
            <person name="Ruiz A."/>
            <person name="Lanza F."/>
            <person name="Haange S.B."/>
            <person name="Oberbach A."/>
            <person name="Till H."/>
            <person name="Bargiela R."/>
            <person name="Campoy C."/>
            <person name="Segura M.T."/>
            <person name="Richter M."/>
            <person name="von Bergen M."/>
            <person name="Seifert J."/>
            <person name="Suarez A."/>
        </authorList>
    </citation>
    <scope>NUCLEOTIDE SEQUENCE</scope>
</reference>
<gene>
    <name evidence="1" type="ORF">OBE_11152</name>
</gene>
<feature type="non-terminal residue" evidence="1">
    <location>
        <position position="191"/>
    </location>
</feature>
<dbReference type="AlphaFoldDB" id="K1SLG6"/>
<protein>
    <submittedName>
        <fullName evidence="1">3-oxoacyl-[acyl-carrier-protein] synthase</fullName>
    </submittedName>
</protein>
<organism evidence="1">
    <name type="scientific">human gut metagenome</name>
    <dbReference type="NCBI Taxonomy" id="408170"/>
    <lineage>
        <taxon>unclassified sequences</taxon>
        <taxon>metagenomes</taxon>
        <taxon>organismal metagenomes</taxon>
    </lineage>
</organism>